<dbReference type="EMBL" id="OZ019911">
    <property type="protein sequence ID" value="CAK9213672.1"/>
    <property type="molecule type" value="Genomic_DNA"/>
</dbReference>
<protein>
    <submittedName>
        <fullName evidence="1">Uncharacterized protein</fullName>
    </submittedName>
</protein>
<proteinExistence type="predicted"/>
<reference evidence="1" key="1">
    <citation type="submission" date="2024-02" db="EMBL/GenBank/DDBJ databases">
        <authorList>
            <consortium name="ELIXIR-Norway"/>
            <consortium name="Elixir Norway"/>
        </authorList>
    </citation>
    <scope>NUCLEOTIDE SEQUENCE</scope>
</reference>
<dbReference type="Proteomes" id="UP001497512">
    <property type="component" value="Chromosome 19"/>
</dbReference>
<evidence type="ECO:0000313" key="2">
    <source>
        <dbReference type="Proteomes" id="UP001497512"/>
    </source>
</evidence>
<organism evidence="1 2">
    <name type="scientific">Sphagnum troendelagicum</name>
    <dbReference type="NCBI Taxonomy" id="128251"/>
    <lineage>
        <taxon>Eukaryota</taxon>
        <taxon>Viridiplantae</taxon>
        <taxon>Streptophyta</taxon>
        <taxon>Embryophyta</taxon>
        <taxon>Bryophyta</taxon>
        <taxon>Sphagnophytina</taxon>
        <taxon>Sphagnopsida</taxon>
        <taxon>Sphagnales</taxon>
        <taxon>Sphagnaceae</taxon>
        <taxon>Sphagnum</taxon>
    </lineage>
</organism>
<evidence type="ECO:0000313" key="1">
    <source>
        <dbReference type="EMBL" id="CAK9213672.1"/>
    </source>
</evidence>
<sequence length="61" mass="6764">MPLLGSVDETQCTLCQMLASSKEAGLQGDSGLRIRHQCAVHSAVVFVIIDYLWKLFQERIG</sequence>
<keyword evidence="2" id="KW-1185">Reference proteome</keyword>
<gene>
    <name evidence="1" type="ORF">CSSPTR1EN2_LOCUS11862</name>
</gene>
<name>A0ABP0U756_9BRYO</name>
<accession>A0ABP0U756</accession>